<dbReference type="Proteomes" id="UP000325307">
    <property type="component" value="Unassembled WGS sequence"/>
</dbReference>
<evidence type="ECO:0000313" key="3">
    <source>
        <dbReference type="Proteomes" id="UP000325307"/>
    </source>
</evidence>
<organism evidence="2 3">
    <name type="scientific">Zafaria cholistanensis</name>
    <dbReference type="NCBI Taxonomy" id="1682741"/>
    <lineage>
        <taxon>Bacteria</taxon>
        <taxon>Bacillati</taxon>
        <taxon>Actinomycetota</taxon>
        <taxon>Actinomycetes</taxon>
        <taxon>Micrococcales</taxon>
        <taxon>Micrococcaceae</taxon>
        <taxon>Zafaria</taxon>
    </lineage>
</organism>
<dbReference type="EMBL" id="BKDJ01000006">
    <property type="protein sequence ID" value="GER22957.1"/>
    <property type="molecule type" value="Genomic_DNA"/>
</dbReference>
<name>A0A5A7NSS7_9MICC</name>
<comment type="caution">
    <text evidence="2">The sequence shown here is derived from an EMBL/GenBank/DDBJ whole genome shotgun (WGS) entry which is preliminary data.</text>
</comment>
<sequence>MPGSGPVNAGPIKARRIPASSVTAGTSAGGSANPSGLPAVGRTGGGRAQALYGDGTRLPFGRLDPPAEGGGG</sequence>
<evidence type="ECO:0000313" key="2">
    <source>
        <dbReference type="EMBL" id="GER22957.1"/>
    </source>
</evidence>
<gene>
    <name evidence="2" type="ORF">NCCP1664_14530</name>
</gene>
<protein>
    <submittedName>
        <fullName evidence="2">Uncharacterized protein</fullName>
    </submittedName>
</protein>
<evidence type="ECO:0000256" key="1">
    <source>
        <dbReference type="SAM" id="MobiDB-lite"/>
    </source>
</evidence>
<feature type="region of interest" description="Disordered" evidence="1">
    <location>
        <begin position="1"/>
        <end position="72"/>
    </location>
</feature>
<keyword evidence="3" id="KW-1185">Reference proteome</keyword>
<feature type="compositionally biased region" description="Low complexity" evidence="1">
    <location>
        <begin position="18"/>
        <end position="36"/>
    </location>
</feature>
<reference evidence="2 3" key="1">
    <citation type="submission" date="2019-09" db="EMBL/GenBank/DDBJ databases">
        <title>Arthrobacter zafarii sp. nov., a moderately thermotolerant and halotolerant actinobacterium isolated from Cholistan desert soil of Pakistan.</title>
        <authorList>
            <person name="Amin A."/>
            <person name="Ahmed I."/>
            <person name="Khalid N."/>
            <person name="Schumann P."/>
            <person name="Busse H.J."/>
            <person name="Khan I.U."/>
            <person name="Li S."/>
            <person name="Li W.J."/>
        </authorList>
    </citation>
    <scope>NUCLEOTIDE SEQUENCE [LARGE SCALE GENOMIC DNA]</scope>
    <source>
        <strain evidence="2 3">NCCP-1664</strain>
    </source>
</reference>
<dbReference type="AlphaFoldDB" id="A0A5A7NSS7"/>
<accession>A0A5A7NSS7</accession>
<proteinExistence type="predicted"/>